<evidence type="ECO:0000256" key="1">
    <source>
        <dbReference type="SAM" id="Phobius"/>
    </source>
</evidence>
<evidence type="ECO:0000313" key="3">
    <source>
        <dbReference type="EMBL" id="SFL37758.1"/>
    </source>
</evidence>
<reference evidence="3 5" key="1">
    <citation type="submission" date="2016-10" db="EMBL/GenBank/DDBJ databases">
        <authorList>
            <person name="Varghese N."/>
            <person name="Submissions S."/>
        </authorList>
    </citation>
    <scope>NUCLEOTIDE SEQUENCE [LARGE SCALE GENOMIC DNA]</scope>
    <source>
        <strain evidence="3 5">DSM 26291</strain>
    </source>
</reference>
<evidence type="ECO:0008006" key="6">
    <source>
        <dbReference type="Google" id="ProtNLM"/>
    </source>
</evidence>
<keyword evidence="1" id="KW-1133">Transmembrane helix</keyword>
<dbReference type="RefSeq" id="WP_126811866.1">
    <property type="nucleotide sequence ID" value="NZ_CP020931.1"/>
</dbReference>
<organism evidence="2 4">
    <name type="scientific">Marinobacter salarius</name>
    <dbReference type="NCBI Taxonomy" id="1420917"/>
    <lineage>
        <taxon>Bacteria</taxon>
        <taxon>Pseudomonadati</taxon>
        <taxon>Pseudomonadota</taxon>
        <taxon>Gammaproteobacteria</taxon>
        <taxon>Pseudomonadales</taxon>
        <taxon>Marinobacteraceae</taxon>
        <taxon>Marinobacter</taxon>
    </lineage>
</organism>
<accession>A0A1I4H645</accession>
<dbReference type="Proteomes" id="UP000193100">
    <property type="component" value="Chromosome"/>
</dbReference>
<accession>A0A1W6K789</accession>
<dbReference type="EMBL" id="FOTV01000001">
    <property type="protein sequence ID" value="SFL37758.1"/>
    <property type="molecule type" value="Genomic_DNA"/>
</dbReference>
<sequence>MAKTQCSNCGASLPTETPKCPECGSLQSSRPKMIIGAAGVLIAALAIVLGAIYVIAKDEPANPAGSTTEIRP</sequence>
<evidence type="ECO:0000313" key="2">
    <source>
        <dbReference type="EMBL" id="ARM83295.1"/>
    </source>
</evidence>
<dbReference type="Proteomes" id="UP000199211">
    <property type="component" value="Unassembled WGS sequence"/>
</dbReference>
<dbReference type="AlphaFoldDB" id="A0A1W6K789"/>
<keyword evidence="1" id="KW-0472">Membrane</keyword>
<proteinExistence type="predicted"/>
<protein>
    <recommendedName>
        <fullName evidence="6">Zinc-ribbon domain-containing protein</fullName>
    </recommendedName>
</protein>
<evidence type="ECO:0000313" key="5">
    <source>
        <dbReference type="Proteomes" id="UP000199211"/>
    </source>
</evidence>
<dbReference type="STRING" id="1420917.AU15_12670"/>
<dbReference type="EMBL" id="CP020931">
    <property type="protein sequence ID" value="ARM83295.1"/>
    <property type="molecule type" value="Genomic_DNA"/>
</dbReference>
<reference evidence="2 4" key="2">
    <citation type="submission" date="2017-04" db="EMBL/GenBank/DDBJ databases">
        <title>Genome Sequence of Marinobacter salarius strain SMR5 Isolated from a culture of the Diatom Skeletonema marinoi.</title>
        <authorList>
            <person name="Topel M."/>
            <person name="Pinder M.I.M."/>
            <person name="Johansson O.N."/>
            <person name="Kourtchenko O."/>
            <person name="Godhe A."/>
            <person name="Clarke A.K."/>
        </authorList>
    </citation>
    <scope>NUCLEOTIDE SEQUENCE [LARGE SCALE GENOMIC DNA]</scope>
    <source>
        <strain evidence="2 4">SMR5</strain>
    </source>
</reference>
<keyword evidence="5" id="KW-1185">Reference proteome</keyword>
<keyword evidence="1" id="KW-0812">Transmembrane</keyword>
<evidence type="ECO:0000313" key="4">
    <source>
        <dbReference type="Proteomes" id="UP000193100"/>
    </source>
</evidence>
<dbReference type="GeneID" id="77258249"/>
<name>A0A1W6K789_9GAMM</name>
<gene>
    <name evidence="2" type="ORF">MARSALSMR5_01203</name>
    <name evidence="3" type="ORF">SAMN04487868_101121</name>
</gene>
<feature type="transmembrane region" description="Helical" evidence="1">
    <location>
        <begin position="34"/>
        <end position="56"/>
    </location>
</feature>